<gene>
    <name evidence="1" type="ORF">LCGC14_1119910</name>
</gene>
<evidence type="ECO:0000313" key="1">
    <source>
        <dbReference type="EMBL" id="KKN02201.1"/>
    </source>
</evidence>
<name>A0A0F9PMD0_9ZZZZ</name>
<dbReference type="EMBL" id="LAZR01005173">
    <property type="protein sequence ID" value="KKN02201.1"/>
    <property type="molecule type" value="Genomic_DNA"/>
</dbReference>
<dbReference type="AlphaFoldDB" id="A0A0F9PMD0"/>
<proteinExistence type="predicted"/>
<protein>
    <submittedName>
        <fullName evidence="1">Uncharacterized protein</fullName>
    </submittedName>
</protein>
<organism evidence="1">
    <name type="scientific">marine sediment metagenome</name>
    <dbReference type="NCBI Taxonomy" id="412755"/>
    <lineage>
        <taxon>unclassified sequences</taxon>
        <taxon>metagenomes</taxon>
        <taxon>ecological metagenomes</taxon>
    </lineage>
</organism>
<reference evidence="1" key="1">
    <citation type="journal article" date="2015" name="Nature">
        <title>Complex archaea that bridge the gap between prokaryotes and eukaryotes.</title>
        <authorList>
            <person name="Spang A."/>
            <person name="Saw J.H."/>
            <person name="Jorgensen S.L."/>
            <person name="Zaremba-Niedzwiedzka K."/>
            <person name="Martijn J."/>
            <person name="Lind A.E."/>
            <person name="van Eijk R."/>
            <person name="Schleper C."/>
            <person name="Guy L."/>
            <person name="Ettema T.J."/>
        </authorList>
    </citation>
    <scope>NUCLEOTIDE SEQUENCE</scope>
</reference>
<comment type="caution">
    <text evidence="1">The sequence shown here is derived from an EMBL/GenBank/DDBJ whole genome shotgun (WGS) entry which is preliminary data.</text>
</comment>
<accession>A0A0F9PMD0</accession>
<sequence>MIRFQMNHFYITTYSKVKVKKDLIKAVKANPERPMVDFWIPGTHTTVSPNLIRDEMGILEFSVYGPQSPVTKWYATMKWNGKKWTVS</sequence>